<gene>
    <name evidence="2" type="ORF">R7226_06165</name>
</gene>
<reference evidence="3" key="1">
    <citation type="submission" date="2023-07" db="EMBL/GenBank/DDBJ databases">
        <title>Conexibacter stalactiti sp. nov., isolated from stalactites in a lava cave and emended description of the genus Conexibacter.</title>
        <authorList>
            <person name="Lee S.D."/>
        </authorList>
    </citation>
    <scope>NUCLEOTIDE SEQUENCE [LARGE SCALE GENOMIC DNA]</scope>
    <source>
        <strain evidence="3">KCTC 39840</strain>
    </source>
</reference>
<evidence type="ECO:0000313" key="3">
    <source>
        <dbReference type="Proteomes" id="UP001284601"/>
    </source>
</evidence>
<dbReference type="RefSeq" id="WP_318596169.1">
    <property type="nucleotide sequence ID" value="NZ_JAWSTH010000010.1"/>
</dbReference>
<feature type="compositionally biased region" description="Gly residues" evidence="1">
    <location>
        <begin position="480"/>
        <end position="489"/>
    </location>
</feature>
<comment type="caution">
    <text evidence="2">The sequence shown here is derived from an EMBL/GenBank/DDBJ whole genome shotgun (WGS) entry which is preliminary data.</text>
</comment>
<evidence type="ECO:0000256" key="1">
    <source>
        <dbReference type="SAM" id="MobiDB-lite"/>
    </source>
</evidence>
<feature type="region of interest" description="Disordered" evidence="1">
    <location>
        <begin position="463"/>
        <end position="498"/>
    </location>
</feature>
<protein>
    <recommendedName>
        <fullName evidence="4">ATP-binding protein</fullName>
    </recommendedName>
</protein>
<dbReference type="SUPFAM" id="SSF55874">
    <property type="entry name" value="ATPase domain of HSP90 chaperone/DNA topoisomerase II/histidine kinase"/>
    <property type="match status" value="1"/>
</dbReference>
<dbReference type="Gene3D" id="3.30.565.10">
    <property type="entry name" value="Histidine kinase-like ATPase, C-terminal domain"/>
    <property type="match status" value="1"/>
</dbReference>
<name>A0ABU4HKY1_9ACTN</name>
<keyword evidence="3" id="KW-1185">Reference proteome</keyword>
<accession>A0ABU4HKY1</accession>
<dbReference type="Proteomes" id="UP001284601">
    <property type="component" value="Unassembled WGS sequence"/>
</dbReference>
<evidence type="ECO:0008006" key="4">
    <source>
        <dbReference type="Google" id="ProtNLM"/>
    </source>
</evidence>
<sequence length="640" mass="69999">MSAQVEPYSVTPMKASGIQHQVRRVYREGGQFQWVRETLVNSLEAGARKIEFGIEWQAVESLGVYRRTVADDGQGMTPDELVGFFNTWGGGGKPIGGVHENFGIGAKSSLLPWNSHGLVVISWVDGVAAMIWVTRDEDGEYGLRNFQAVDEDTGEVRIDEVVAPFYDEDHGCDWASVRPSWIEEHGTVMVLLGEDARASTIGGDPHRAGEADIKGISTYLNRRVWEVESDVDIIVDELRTSDPRLWPISEAMGHGPQRSPDRRTNRRAIRGALYYVKYPESTYQKGKLSASGTFIVSDGTEIDWFLWSGDRPAIQSYAAQGGYLAALYHNELYDVTNHHSTYRSFGILESAVRSKVWMIMRPLPFDELHGRHGVYPRGDRNSLLIMGGPHAGDPLPLNDWGAEFAQDMPGPIRDAIREARAGGKGTVTDEIWKQRLADRFGSRWRVLKLRASAGGRLTLAADQAGSLPRSARRVNRHKAGGSGGTGGTTGAPNTGARNGTVAAARSRVAGGIPTYVVVRRDAVGEGMLAAWAPNHPEHPEGAVLINVDHPVLEDEINHWRSQYPDHLADQISDEVVAAYGEIAVAKVAHSEHLKSILPSSKVDNDLRSEAALTMSLLGLIGEEAVIAPRIGGKYGRARTA</sequence>
<evidence type="ECO:0000313" key="2">
    <source>
        <dbReference type="EMBL" id="MDW5593910.1"/>
    </source>
</evidence>
<dbReference type="EMBL" id="JAWSTH010000010">
    <property type="protein sequence ID" value="MDW5593910.1"/>
    <property type="molecule type" value="Genomic_DNA"/>
</dbReference>
<feature type="compositionally biased region" description="Basic residues" evidence="1">
    <location>
        <begin position="470"/>
        <end position="479"/>
    </location>
</feature>
<reference evidence="2 3" key="2">
    <citation type="submission" date="2023-10" db="EMBL/GenBank/DDBJ databases">
        <authorList>
            <person name="Han X.F."/>
        </authorList>
    </citation>
    <scope>NUCLEOTIDE SEQUENCE [LARGE SCALE GENOMIC DNA]</scope>
    <source>
        <strain evidence="2 3">KCTC 39840</strain>
    </source>
</reference>
<organism evidence="2 3">
    <name type="scientific">Conexibacter stalactiti</name>
    <dbReference type="NCBI Taxonomy" id="1940611"/>
    <lineage>
        <taxon>Bacteria</taxon>
        <taxon>Bacillati</taxon>
        <taxon>Actinomycetota</taxon>
        <taxon>Thermoleophilia</taxon>
        <taxon>Solirubrobacterales</taxon>
        <taxon>Conexibacteraceae</taxon>
        <taxon>Conexibacter</taxon>
    </lineage>
</organism>
<proteinExistence type="predicted"/>
<dbReference type="InterPro" id="IPR036890">
    <property type="entry name" value="HATPase_C_sf"/>
</dbReference>